<name>A0AAU9QHQ6_9VIBR</name>
<dbReference type="EMBL" id="CAKMUD010000049">
    <property type="protein sequence ID" value="CAH1577439.1"/>
    <property type="molecule type" value="Genomic_DNA"/>
</dbReference>
<sequence length="51" mass="5918">MGVLRQNPKDKKFIYTQGVNVKQDPAWLHNPWLIYTPTLSVPSSLSVFICW</sequence>
<proteinExistence type="predicted"/>
<reference evidence="1" key="1">
    <citation type="submission" date="2022-01" db="EMBL/GenBank/DDBJ databases">
        <authorList>
            <person name="Lagorce A."/>
        </authorList>
    </citation>
    <scope>NUCLEOTIDE SEQUENCE</scope>
    <source>
        <strain evidence="1">Th15_F1_A12</strain>
    </source>
</reference>
<dbReference type="AlphaFoldDB" id="A0AAU9QHQ6"/>
<evidence type="ECO:0000313" key="1">
    <source>
        <dbReference type="EMBL" id="CAH1577439.1"/>
    </source>
</evidence>
<comment type="caution">
    <text evidence="1">The sequence shown here is derived from an EMBL/GenBank/DDBJ whole genome shotgun (WGS) entry which is preliminary data.</text>
</comment>
<accession>A0AAU9QHQ6</accession>
<organism evidence="1 2">
    <name type="scientific">Vibrio jasicida</name>
    <dbReference type="NCBI Taxonomy" id="766224"/>
    <lineage>
        <taxon>Bacteria</taxon>
        <taxon>Pseudomonadati</taxon>
        <taxon>Pseudomonadota</taxon>
        <taxon>Gammaproteobacteria</taxon>
        <taxon>Vibrionales</taxon>
        <taxon>Vibrionaceae</taxon>
        <taxon>Vibrio</taxon>
    </lineage>
</organism>
<gene>
    <name evidence="1" type="ORF">THF1A12_1420002</name>
</gene>
<protein>
    <submittedName>
        <fullName evidence="1">Uncharacterized protein</fullName>
    </submittedName>
</protein>
<evidence type="ECO:0000313" key="2">
    <source>
        <dbReference type="Proteomes" id="UP001295462"/>
    </source>
</evidence>
<dbReference type="Proteomes" id="UP001295462">
    <property type="component" value="Unassembled WGS sequence"/>
</dbReference>